<reference evidence="6 7" key="1">
    <citation type="submission" date="2024-07" db="EMBL/GenBank/DDBJ databases">
        <title>Novel bacterial strain Erwinia sp. OPT-41 promoting growth of various crops.</title>
        <authorList>
            <person name="Egorshina A."/>
            <person name="Lukyantsev M.A."/>
            <person name="Golubev S.N."/>
            <person name="Muratova A.Y."/>
            <person name="Bulygina E.A."/>
        </authorList>
    </citation>
    <scope>NUCLEOTIDE SEQUENCE [LARGE SCALE GENOMIC DNA]</scope>
    <source>
        <strain evidence="6 7">OPT-41</strain>
    </source>
</reference>
<keyword evidence="2 6" id="KW-0548">Nucleotidyltransferase</keyword>
<proteinExistence type="predicted"/>
<accession>A0ABW7CI69</accession>
<evidence type="ECO:0000256" key="2">
    <source>
        <dbReference type="ARBA" id="ARBA00022695"/>
    </source>
</evidence>
<name>A0ABW7CI69_9GAMM</name>
<dbReference type="RefSeq" id="WP_394148137.1">
    <property type="nucleotide sequence ID" value="NZ_JBGCUC010000001.1"/>
</dbReference>
<dbReference type="EMBL" id="JBGCUC010000001">
    <property type="protein sequence ID" value="MFG6075001.1"/>
    <property type="molecule type" value="Genomic_DNA"/>
</dbReference>
<dbReference type="Proteomes" id="UP001605250">
    <property type="component" value="Unassembled WGS sequence"/>
</dbReference>
<dbReference type="PRINTS" id="PR00866">
    <property type="entry name" value="RNADNAPOLMS"/>
</dbReference>
<dbReference type="EC" id="2.7.7.49" evidence="6"/>
<comment type="caution">
    <text evidence="6">The sequence shown here is derived from an EMBL/GenBank/DDBJ whole genome shotgun (WGS) entry which is preliminary data.</text>
</comment>
<sequence length="325" mass="37129">MKNTKRTPSLHSKPKLYPLHQSPFYKLKVKSKLFQLVGITKSQLAKLSQDKSYNIFTNENGRTIQEPIPQLKLAHKRIGKILSRIEMPSYLHSGRKKHSTLTNARAHIKANELLKLDIHHFFPSTTAARVYNLFHRKFDMSPDVAYLITNFVTYSGRIPTGSPISMALAFWANWEMFDEINKLAISHDLVFTVYVDDLAFSGEKIPKGFASQVKSIISSNGLISKRKKEIFYPSSKGKLLTGVVIQNGELKVRWAHNASIKNEFDNLSLASQDVQFRIKLLERLTGKLHAAGQVDYKLKDKARFFTKQLKIARCTLIQQPHLSHQ</sequence>
<organism evidence="6 7">
    <name type="scientific">Erwinia plantamica</name>
    <dbReference type="NCBI Taxonomy" id="3237104"/>
    <lineage>
        <taxon>Bacteria</taxon>
        <taxon>Pseudomonadati</taxon>
        <taxon>Pseudomonadota</taxon>
        <taxon>Gammaproteobacteria</taxon>
        <taxon>Enterobacterales</taxon>
        <taxon>Erwiniaceae</taxon>
        <taxon>Erwinia</taxon>
    </lineage>
</organism>
<keyword evidence="4" id="KW-0460">Magnesium</keyword>
<keyword evidence="3" id="KW-0479">Metal-binding</keyword>
<evidence type="ECO:0000313" key="6">
    <source>
        <dbReference type="EMBL" id="MFG6075001.1"/>
    </source>
</evidence>
<keyword evidence="1 6" id="KW-0808">Transferase</keyword>
<dbReference type="InterPro" id="IPR000123">
    <property type="entry name" value="Reverse_transcriptase_msDNA"/>
</dbReference>
<dbReference type="GO" id="GO:0003964">
    <property type="term" value="F:RNA-directed DNA polymerase activity"/>
    <property type="evidence" value="ECO:0007669"/>
    <property type="project" value="UniProtKB-KW"/>
</dbReference>
<dbReference type="CDD" id="cd03487">
    <property type="entry name" value="RT_Bac_retron_II"/>
    <property type="match status" value="1"/>
</dbReference>
<evidence type="ECO:0000256" key="5">
    <source>
        <dbReference type="ARBA" id="ARBA00022918"/>
    </source>
</evidence>
<evidence type="ECO:0000313" key="7">
    <source>
        <dbReference type="Proteomes" id="UP001605250"/>
    </source>
</evidence>
<evidence type="ECO:0000256" key="4">
    <source>
        <dbReference type="ARBA" id="ARBA00022842"/>
    </source>
</evidence>
<gene>
    <name evidence="6" type="ORF">AB3U87_01320</name>
</gene>
<keyword evidence="5 6" id="KW-0695">RNA-directed DNA polymerase</keyword>
<evidence type="ECO:0000256" key="3">
    <source>
        <dbReference type="ARBA" id="ARBA00022723"/>
    </source>
</evidence>
<protein>
    <submittedName>
        <fullName evidence="6">Reverse transcriptase family protein</fullName>
        <ecNumber evidence="6">2.7.7.49</ecNumber>
    </submittedName>
</protein>
<keyword evidence="7" id="KW-1185">Reference proteome</keyword>
<evidence type="ECO:0000256" key="1">
    <source>
        <dbReference type="ARBA" id="ARBA00022679"/>
    </source>
</evidence>